<evidence type="ECO:0000313" key="2">
    <source>
        <dbReference type="EMBL" id="GBM74905.1"/>
    </source>
</evidence>
<evidence type="ECO:0000313" key="3">
    <source>
        <dbReference type="Proteomes" id="UP000499080"/>
    </source>
</evidence>
<dbReference type="AlphaFoldDB" id="A0A4Y2IBC4"/>
<accession>A0A4Y2IBC4</accession>
<dbReference type="EMBL" id="BGPR01105999">
    <property type="protein sequence ID" value="GBM74905.1"/>
    <property type="molecule type" value="Genomic_DNA"/>
</dbReference>
<sequence length="136" mass="15466">MPSNEADWPHPVQGETHQNRTLHFCLFFSCLYFTHLHQNSFCPALPKKTFAQDPPAYIVGQKANYVIKTPEKVLNHRPTPRISRNPEGGGQQVQSSALKMTEKLTGGENRNTINKTDRNKHSDIDFLSKQGFYGKL</sequence>
<organism evidence="2 3">
    <name type="scientific">Araneus ventricosus</name>
    <name type="common">Orbweaver spider</name>
    <name type="synonym">Epeira ventricosa</name>
    <dbReference type="NCBI Taxonomy" id="182803"/>
    <lineage>
        <taxon>Eukaryota</taxon>
        <taxon>Metazoa</taxon>
        <taxon>Ecdysozoa</taxon>
        <taxon>Arthropoda</taxon>
        <taxon>Chelicerata</taxon>
        <taxon>Arachnida</taxon>
        <taxon>Araneae</taxon>
        <taxon>Araneomorphae</taxon>
        <taxon>Entelegynae</taxon>
        <taxon>Araneoidea</taxon>
        <taxon>Araneidae</taxon>
        <taxon>Araneus</taxon>
    </lineage>
</organism>
<name>A0A4Y2IBC4_ARAVE</name>
<keyword evidence="3" id="KW-1185">Reference proteome</keyword>
<proteinExistence type="predicted"/>
<evidence type="ECO:0000256" key="1">
    <source>
        <dbReference type="SAM" id="MobiDB-lite"/>
    </source>
</evidence>
<gene>
    <name evidence="2" type="ORF">AVEN_51800_1</name>
</gene>
<dbReference type="Proteomes" id="UP000499080">
    <property type="component" value="Unassembled WGS sequence"/>
</dbReference>
<feature type="region of interest" description="Disordered" evidence="1">
    <location>
        <begin position="75"/>
        <end position="96"/>
    </location>
</feature>
<comment type="caution">
    <text evidence="2">The sequence shown here is derived from an EMBL/GenBank/DDBJ whole genome shotgun (WGS) entry which is preliminary data.</text>
</comment>
<reference evidence="2 3" key="1">
    <citation type="journal article" date="2019" name="Sci. Rep.">
        <title>Orb-weaving spider Araneus ventricosus genome elucidates the spidroin gene catalogue.</title>
        <authorList>
            <person name="Kono N."/>
            <person name="Nakamura H."/>
            <person name="Ohtoshi R."/>
            <person name="Moran D.A.P."/>
            <person name="Shinohara A."/>
            <person name="Yoshida Y."/>
            <person name="Fujiwara M."/>
            <person name="Mori M."/>
            <person name="Tomita M."/>
            <person name="Arakawa K."/>
        </authorList>
    </citation>
    <scope>NUCLEOTIDE SEQUENCE [LARGE SCALE GENOMIC DNA]</scope>
</reference>
<protein>
    <submittedName>
        <fullName evidence="2">Uncharacterized protein</fullName>
    </submittedName>
</protein>